<protein>
    <submittedName>
        <fullName evidence="3">Acyl-CoA N-acyltransferase</fullName>
    </submittedName>
</protein>
<dbReference type="InterPro" id="IPR016181">
    <property type="entry name" value="Acyl_CoA_acyltransferase"/>
</dbReference>
<evidence type="ECO:0000313" key="3">
    <source>
        <dbReference type="EMBL" id="KAF2662648.1"/>
    </source>
</evidence>
<keyword evidence="3" id="KW-0012">Acyltransferase</keyword>
<dbReference type="EMBL" id="MU004289">
    <property type="protein sequence ID" value="KAF2662648.1"/>
    <property type="molecule type" value="Genomic_DNA"/>
</dbReference>
<keyword evidence="3" id="KW-0808">Transferase</keyword>
<evidence type="ECO:0000256" key="1">
    <source>
        <dbReference type="SAM" id="MobiDB-lite"/>
    </source>
</evidence>
<dbReference type="OrthoDB" id="630895at2759"/>
<gene>
    <name evidence="3" type="ORF">K491DRAFT_753196</name>
</gene>
<organism evidence="3 4">
    <name type="scientific">Lophiostoma macrostomum CBS 122681</name>
    <dbReference type="NCBI Taxonomy" id="1314788"/>
    <lineage>
        <taxon>Eukaryota</taxon>
        <taxon>Fungi</taxon>
        <taxon>Dikarya</taxon>
        <taxon>Ascomycota</taxon>
        <taxon>Pezizomycotina</taxon>
        <taxon>Dothideomycetes</taxon>
        <taxon>Pleosporomycetidae</taxon>
        <taxon>Pleosporales</taxon>
        <taxon>Lophiostomataceae</taxon>
        <taxon>Lophiostoma</taxon>
    </lineage>
</organism>
<accession>A0A6A6TUU4</accession>
<dbReference type="Pfam" id="PF13302">
    <property type="entry name" value="Acetyltransf_3"/>
    <property type="match status" value="1"/>
</dbReference>
<dbReference type="InterPro" id="IPR051531">
    <property type="entry name" value="N-acetyltransferase"/>
</dbReference>
<dbReference type="GO" id="GO:0016747">
    <property type="term" value="F:acyltransferase activity, transferring groups other than amino-acyl groups"/>
    <property type="evidence" value="ECO:0007669"/>
    <property type="project" value="InterPro"/>
</dbReference>
<feature type="compositionally biased region" description="Polar residues" evidence="1">
    <location>
        <begin position="114"/>
        <end position="126"/>
    </location>
</feature>
<dbReference type="SUPFAM" id="SSF55729">
    <property type="entry name" value="Acyl-CoA N-acyltransferases (Nat)"/>
    <property type="match status" value="1"/>
</dbReference>
<sequence>MDAVIETPRLRLTRLTNTDLGSLHLAWFHKHWSDPVSTAWSSHGQCKTLEESREWMKQRATGNHILYAIHVKSKGGEHADTPTEELGLVGNCGLRCVDTGPRLPPPAPPASLTGMASTADQRNAEPQPQPIRFRVLGYALFETAWGKGYATEACAALIDAYRSSSPSSSSTKEKEPVLNYLEANLHPDNVGSIRVLEKLGFQRVG</sequence>
<evidence type="ECO:0000313" key="4">
    <source>
        <dbReference type="Proteomes" id="UP000799324"/>
    </source>
</evidence>
<dbReference type="PANTHER" id="PTHR43792:SF1">
    <property type="entry name" value="N-ACETYLTRANSFERASE DOMAIN-CONTAINING PROTEIN"/>
    <property type="match status" value="1"/>
</dbReference>
<name>A0A6A6TUU4_9PLEO</name>
<dbReference type="Gene3D" id="3.40.630.30">
    <property type="match status" value="1"/>
</dbReference>
<feature type="region of interest" description="Disordered" evidence="1">
    <location>
        <begin position="100"/>
        <end position="128"/>
    </location>
</feature>
<keyword evidence="4" id="KW-1185">Reference proteome</keyword>
<feature type="domain" description="N-acetyltransferase" evidence="2">
    <location>
        <begin position="9"/>
        <end position="202"/>
    </location>
</feature>
<dbReference type="InterPro" id="IPR000182">
    <property type="entry name" value="GNAT_dom"/>
</dbReference>
<evidence type="ECO:0000259" key="2">
    <source>
        <dbReference type="Pfam" id="PF13302"/>
    </source>
</evidence>
<proteinExistence type="predicted"/>
<dbReference type="AlphaFoldDB" id="A0A6A6TUU4"/>
<dbReference type="PANTHER" id="PTHR43792">
    <property type="entry name" value="GNAT FAMILY, PUTATIVE (AFU_ORTHOLOGUE AFUA_3G00765)-RELATED-RELATED"/>
    <property type="match status" value="1"/>
</dbReference>
<dbReference type="Proteomes" id="UP000799324">
    <property type="component" value="Unassembled WGS sequence"/>
</dbReference>
<reference evidence="3" key="1">
    <citation type="journal article" date="2020" name="Stud. Mycol.">
        <title>101 Dothideomycetes genomes: a test case for predicting lifestyles and emergence of pathogens.</title>
        <authorList>
            <person name="Haridas S."/>
            <person name="Albert R."/>
            <person name="Binder M."/>
            <person name="Bloem J."/>
            <person name="Labutti K."/>
            <person name="Salamov A."/>
            <person name="Andreopoulos B."/>
            <person name="Baker S."/>
            <person name="Barry K."/>
            <person name="Bills G."/>
            <person name="Bluhm B."/>
            <person name="Cannon C."/>
            <person name="Castanera R."/>
            <person name="Culley D."/>
            <person name="Daum C."/>
            <person name="Ezra D."/>
            <person name="Gonzalez J."/>
            <person name="Henrissat B."/>
            <person name="Kuo A."/>
            <person name="Liang C."/>
            <person name="Lipzen A."/>
            <person name="Lutzoni F."/>
            <person name="Magnuson J."/>
            <person name="Mondo S."/>
            <person name="Nolan M."/>
            <person name="Ohm R."/>
            <person name="Pangilinan J."/>
            <person name="Park H.-J."/>
            <person name="Ramirez L."/>
            <person name="Alfaro M."/>
            <person name="Sun H."/>
            <person name="Tritt A."/>
            <person name="Yoshinaga Y."/>
            <person name="Zwiers L.-H."/>
            <person name="Turgeon B."/>
            <person name="Goodwin S."/>
            <person name="Spatafora J."/>
            <person name="Crous P."/>
            <person name="Grigoriev I."/>
        </authorList>
    </citation>
    <scope>NUCLEOTIDE SEQUENCE</scope>
    <source>
        <strain evidence="3">CBS 122681</strain>
    </source>
</reference>